<dbReference type="EMBL" id="JAODOQ010000001">
    <property type="protein sequence ID" value="MCT8985293.1"/>
    <property type="molecule type" value="Genomic_DNA"/>
</dbReference>
<keyword evidence="5" id="KW-1185">Reference proteome</keyword>
<dbReference type="Pfam" id="PF13333">
    <property type="entry name" value="rve_2"/>
    <property type="match status" value="1"/>
</dbReference>
<dbReference type="NCBIfam" id="NF033516">
    <property type="entry name" value="transpos_IS3"/>
    <property type="match status" value="1"/>
</dbReference>
<proteinExistence type="inferred from homology"/>
<name>A0ABT2P6S7_9GAMM</name>
<dbReference type="InterPro" id="IPR025948">
    <property type="entry name" value="HTH-like_dom"/>
</dbReference>
<dbReference type="InterPro" id="IPR002514">
    <property type="entry name" value="Transposase_8"/>
</dbReference>
<dbReference type="InterPro" id="IPR048020">
    <property type="entry name" value="Transpos_IS3"/>
</dbReference>
<dbReference type="Pfam" id="PF00665">
    <property type="entry name" value="rve"/>
    <property type="match status" value="1"/>
</dbReference>
<evidence type="ECO:0000313" key="3">
    <source>
        <dbReference type="EMBL" id="MCT8985293.1"/>
    </source>
</evidence>
<gene>
    <name evidence="3" type="ORF">N4T56_00525</name>
    <name evidence="4" type="ORF">N4T56_20380</name>
</gene>
<evidence type="ECO:0000259" key="2">
    <source>
        <dbReference type="PROSITE" id="PS50994"/>
    </source>
</evidence>
<feature type="domain" description="Integrase catalytic" evidence="2">
    <location>
        <begin position="207"/>
        <end position="381"/>
    </location>
</feature>
<dbReference type="Proteomes" id="UP001431192">
    <property type="component" value="Unassembled WGS sequence"/>
</dbReference>
<dbReference type="InterPro" id="IPR001584">
    <property type="entry name" value="Integrase_cat-core"/>
</dbReference>
<organism evidence="4 5">
    <name type="scientific">Shewanella phaeophyticola</name>
    <dbReference type="NCBI Taxonomy" id="2978345"/>
    <lineage>
        <taxon>Bacteria</taxon>
        <taxon>Pseudomonadati</taxon>
        <taxon>Pseudomonadota</taxon>
        <taxon>Gammaproteobacteria</taxon>
        <taxon>Alteromonadales</taxon>
        <taxon>Shewanellaceae</taxon>
        <taxon>Shewanella</taxon>
    </lineage>
</organism>
<evidence type="ECO:0000313" key="4">
    <source>
        <dbReference type="EMBL" id="MCT8988366.1"/>
    </source>
</evidence>
<reference evidence="4" key="1">
    <citation type="submission" date="2022-09" db="EMBL/GenBank/DDBJ databases">
        <title>Shewanella sp. KJ10-1 sp.nov, isolated from marine algae.</title>
        <authorList>
            <person name="Butt M."/>
            <person name="Lee J.K."/>
            <person name="Kim J.M."/>
            <person name="Choi D.G."/>
        </authorList>
    </citation>
    <scope>NUCLEOTIDE SEQUENCE</scope>
    <source>
        <strain evidence="4">KJ10-1</strain>
    </source>
</reference>
<dbReference type="InterPro" id="IPR012337">
    <property type="entry name" value="RNaseH-like_sf"/>
</dbReference>
<dbReference type="InterPro" id="IPR036397">
    <property type="entry name" value="RNaseH_sf"/>
</dbReference>
<dbReference type="Pfam" id="PF01527">
    <property type="entry name" value="HTH_Tnp_1"/>
    <property type="match status" value="1"/>
</dbReference>
<evidence type="ECO:0000313" key="5">
    <source>
        <dbReference type="Proteomes" id="UP001431192"/>
    </source>
</evidence>
<dbReference type="PROSITE" id="PS50994">
    <property type="entry name" value="INTEGRASE"/>
    <property type="match status" value="1"/>
</dbReference>
<dbReference type="InterPro" id="IPR050900">
    <property type="entry name" value="Transposase_IS3/IS150/IS904"/>
</dbReference>
<dbReference type="SUPFAM" id="SSF46689">
    <property type="entry name" value="Homeodomain-like"/>
    <property type="match status" value="1"/>
</dbReference>
<dbReference type="RefSeq" id="WP_261731852.1">
    <property type="nucleotide sequence ID" value="NZ_JAODOQ010000001.1"/>
</dbReference>
<protein>
    <submittedName>
        <fullName evidence="4">IS3 family transposase</fullName>
    </submittedName>
</protein>
<evidence type="ECO:0000256" key="1">
    <source>
        <dbReference type="ARBA" id="ARBA00009964"/>
    </source>
</evidence>
<dbReference type="SUPFAM" id="SSF53098">
    <property type="entry name" value="Ribonuclease H-like"/>
    <property type="match status" value="1"/>
</dbReference>
<dbReference type="PANTHER" id="PTHR46889">
    <property type="entry name" value="TRANSPOSASE INSF FOR INSERTION SEQUENCE IS3B-RELATED"/>
    <property type="match status" value="1"/>
</dbReference>
<comment type="similarity">
    <text evidence="1">Belongs to the transposase 8 family.</text>
</comment>
<dbReference type="EMBL" id="JAODOQ010000001">
    <property type="protein sequence ID" value="MCT8988366.1"/>
    <property type="molecule type" value="Genomic_DNA"/>
</dbReference>
<dbReference type="Gene3D" id="1.10.10.60">
    <property type="entry name" value="Homeodomain-like"/>
    <property type="match status" value="1"/>
</dbReference>
<comment type="caution">
    <text evidence="4">The sequence shown here is derived from an EMBL/GenBank/DDBJ whole genome shotgun (WGS) entry which is preliminary data.</text>
</comment>
<dbReference type="Pfam" id="PF13276">
    <property type="entry name" value="HTH_21"/>
    <property type="match status" value="1"/>
</dbReference>
<sequence>MMTTQPTYSTEFKIDAANLVIKQGYSVREACEATGVGSTAIRRWVAQLKEEFSGITPSTKALTPEQKRIQELEAQIKKIEWEKDIPKKGYRSLNARQHQTIALIESLSREQSIVKQLCQLFEVPRSSYHYHLKQRGIVNPDYQRLCQQAVEIHSDSRGSAGARTIAGQLNQQGENIGRYKAASLMKHAGLVSTQLRKHRYKIAKGESKIAPNLLKRQFNVNAKNKVWCGDVTYIWSGTKWLYLAVVMDLYARKIVGWACSDSPNTDLTCAALRMAFESRGWPKGLLFHSDQGCHYSSLQYRQMLWKYQINQSMSRRGNCWDNAVMERFFRSYKTEWMPKNGYQHFDEAKHDVLNYILKHYNTKRGHSYNNYMTPTAAEMAA</sequence>
<dbReference type="InterPro" id="IPR009057">
    <property type="entry name" value="Homeodomain-like_sf"/>
</dbReference>
<dbReference type="Gene3D" id="3.30.420.10">
    <property type="entry name" value="Ribonuclease H-like superfamily/Ribonuclease H"/>
    <property type="match status" value="1"/>
</dbReference>
<accession>A0ABT2P6S7</accession>
<dbReference type="PANTHER" id="PTHR46889:SF4">
    <property type="entry name" value="TRANSPOSASE INSO FOR INSERTION SEQUENCE ELEMENT IS911B-RELATED"/>
    <property type="match status" value="1"/>
</dbReference>